<keyword evidence="5" id="KW-0862">Zinc</keyword>
<dbReference type="PANTHER" id="PTHR24394">
    <property type="entry name" value="ZINC FINGER PROTEIN"/>
    <property type="match status" value="1"/>
</dbReference>
<evidence type="ECO:0000256" key="1">
    <source>
        <dbReference type="ARBA" id="ARBA00004123"/>
    </source>
</evidence>
<dbReference type="InterPro" id="IPR013087">
    <property type="entry name" value="Znf_C2H2_type"/>
</dbReference>
<proteinExistence type="predicted"/>
<dbReference type="Gene3D" id="3.30.160.60">
    <property type="entry name" value="Classic Zinc Finger"/>
    <property type="match status" value="2"/>
</dbReference>
<dbReference type="SMART" id="SM00355">
    <property type="entry name" value="ZnF_C2H2"/>
    <property type="match status" value="4"/>
</dbReference>
<dbReference type="SUPFAM" id="SSF57667">
    <property type="entry name" value="beta-beta-alpha zinc fingers"/>
    <property type="match status" value="2"/>
</dbReference>
<gene>
    <name evidence="9" type="ORF">AMK59_8129</name>
</gene>
<dbReference type="PROSITE" id="PS50157">
    <property type="entry name" value="ZINC_FINGER_C2H2_2"/>
    <property type="match status" value="4"/>
</dbReference>
<evidence type="ECO:0000256" key="7">
    <source>
        <dbReference type="PROSITE-ProRule" id="PRU00042"/>
    </source>
</evidence>
<feature type="domain" description="C2H2-type" evidence="8">
    <location>
        <begin position="170"/>
        <end position="197"/>
    </location>
</feature>
<evidence type="ECO:0000256" key="3">
    <source>
        <dbReference type="ARBA" id="ARBA00022737"/>
    </source>
</evidence>
<dbReference type="OrthoDB" id="6077919at2759"/>
<dbReference type="AlphaFoldDB" id="A0A0T6AW71"/>
<keyword evidence="3" id="KW-0677">Repeat</keyword>
<comment type="caution">
    <text evidence="9">The sequence shown here is derived from an EMBL/GenBank/DDBJ whole genome shotgun (WGS) entry which is preliminary data.</text>
</comment>
<comment type="subcellular location">
    <subcellularLocation>
        <location evidence="1">Nucleus</location>
    </subcellularLocation>
</comment>
<accession>A0A0T6AW71</accession>
<evidence type="ECO:0000256" key="4">
    <source>
        <dbReference type="ARBA" id="ARBA00022771"/>
    </source>
</evidence>
<reference evidence="9 10" key="1">
    <citation type="submission" date="2015-09" db="EMBL/GenBank/DDBJ databases">
        <title>Draft genome of the scarab beetle Oryctes borbonicus.</title>
        <authorList>
            <person name="Meyer J.M."/>
            <person name="Markov G.V."/>
            <person name="Baskaran P."/>
            <person name="Herrmann M."/>
            <person name="Sommer R.J."/>
            <person name="Roedelsperger C."/>
        </authorList>
    </citation>
    <scope>NUCLEOTIDE SEQUENCE [LARGE SCALE GENOMIC DNA]</scope>
    <source>
        <strain evidence="9">OB123</strain>
        <tissue evidence="9">Whole animal</tissue>
    </source>
</reference>
<feature type="domain" description="C2H2-type" evidence="8">
    <location>
        <begin position="142"/>
        <end position="169"/>
    </location>
</feature>
<dbReference type="FunFam" id="3.30.160.60:FF:000110">
    <property type="entry name" value="Zinc finger protein-like"/>
    <property type="match status" value="1"/>
</dbReference>
<dbReference type="PROSITE" id="PS00028">
    <property type="entry name" value="ZINC_FINGER_C2H2_1"/>
    <property type="match status" value="4"/>
</dbReference>
<keyword evidence="2" id="KW-0479">Metal-binding</keyword>
<keyword evidence="6" id="KW-0539">Nucleus</keyword>
<keyword evidence="4 7" id="KW-0863">Zinc-finger</keyword>
<evidence type="ECO:0000256" key="2">
    <source>
        <dbReference type="ARBA" id="ARBA00022723"/>
    </source>
</evidence>
<organism evidence="9 10">
    <name type="scientific">Oryctes borbonicus</name>
    <dbReference type="NCBI Taxonomy" id="1629725"/>
    <lineage>
        <taxon>Eukaryota</taxon>
        <taxon>Metazoa</taxon>
        <taxon>Ecdysozoa</taxon>
        <taxon>Arthropoda</taxon>
        <taxon>Hexapoda</taxon>
        <taxon>Insecta</taxon>
        <taxon>Pterygota</taxon>
        <taxon>Neoptera</taxon>
        <taxon>Endopterygota</taxon>
        <taxon>Coleoptera</taxon>
        <taxon>Polyphaga</taxon>
        <taxon>Scarabaeiformia</taxon>
        <taxon>Scarabaeidae</taxon>
        <taxon>Dynastinae</taxon>
        <taxon>Oryctes</taxon>
    </lineage>
</organism>
<dbReference type="Pfam" id="PF00096">
    <property type="entry name" value="zf-C2H2"/>
    <property type="match status" value="3"/>
</dbReference>
<evidence type="ECO:0000259" key="8">
    <source>
        <dbReference type="PROSITE" id="PS50157"/>
    </source>
</evidence>
<evidence type="ECO:0000256" key="5">
    <source>
        <dbReference type="ARBA" id="ARBA00022833"/>
    </source>
</evidence>
<dbReference type="GO" id="GO:0008270">
    <property type="term" value="F:zinc ion binding"/>
    <property type="evidence" value="ECO:0007669"/>
    <property type="project" value="UniProtKB-KW"/>
</dbReference>
<evidence type="ECO:0000313" key="10">
    <source>
        <dbReference type="Proteomes" id="UP000051574"/>
    </source>
</evidence>
<protein>
    <submittedName>
        <fullName evidence="9">Zinc finger protein</fullName>
    </submittedName>
</protein>
<dbReference type="GO" id="GO:0000981">
    <property type="term" value="F:DNA-binding transcription factor activity, RNA polymerase II-specific"/>
    <property type="evidence" value="ECO:0007669"/>
    <property type="project" value="TreeGrafter"/>
</dbReference>
<dbReference type="Proteomes" id="UP000051574">
    <property type="component" value="Unassembled WGS sequence"/>
</dbReference>
<keyword evidence="10" id="KW-1185">Reference proteome</keyword>
<feature type="domain" description="C2H2-type" evidence="8">
    <location>
        <begin position="86"/>
        <end position="113"/>
    </location>
</feature>
<name>A0A0T6AW71_9SCAR</name>
<feature type="non-terminal residue" evidence="9">
    <location>
        <position position="205"/>
    </location>
</feature>
<dbReference type="PANTHER" id="PTHR24394:SF29">
    <property type="entry name" value="MYONEURIN"/>
    <property type="match status" value="1"/>
</dbReference>
<sequence length="205" mass="24393">MGLENIKIENLNEQLEEIGNIKNCEYQLQKIETVKLEMCVQTEDAQIYRDPLVEDNEPHLKLEVNEEPILKRNPTHSTPTKDNGDILCKKCNKTFAYKYYYKFHTRTHARNTPCICDICEKVFVKPCLLKRHIVAHSEIRPYSCKICMKGFKRKNTVKQHQRIHFYRQRFPCDQCDKSFQSENKLKTHKVYHKIDDTVSHILYST</sequence>
<evidence type="ECO:0000313" key="9">
    <source>
        <dbReference type="EMBL" id="KRT79386.1"/>
    </source>
</evidence>
<evidence type="ECO:0000256" key="6">
    <source>
        <dbReference type="ARBA" id="ARBA00023242"/>
    </source>
</evidence>
<dbReference type="GO" id="GO:0005634">
    <property type="term" value="C:nucleus"/>
    <property type="evidence" value="ECO:0007669"/>
    <property type="project" value="UniProtKB-SubCell"/>
</dbReference>
<dbReference type="InterPro" id="IPR036236">
    <property type="entry name" value="Znf_C2H2_sf"/>
</dbReference>
<dbReference type="EMBL" id="LJIG01022660">
    <property type="protein sequence ID" value="KRT79386.1"/>
    <property type="molecule type" value="Genomic_DNA"/>
</dbReference>
<feature type="domain" description="C2H2-type" evidence="8">
    <location>
        <begin position="114"/>
        <end position="141"/>
    </location>
</feature>